<accession>A0A913ZGP1</accession>
<dbReference type="Gene3D" id="3.80.10.10">
    <property type="entry name" value="Ribonuclease Inhibitor"/>
    <property type="match status" value="3"/>
</dbReference>
<dbReference type="Pfam" id="PF13516">
    <property type="entry name" value="LRR_6"/>
    <property type="match status" value="7"/>
</dbReference>
<evidence type="ECO:0008006" key="4">
    <source>
        <dbReference type="Google" id="ProtNLM"/>
    </source>
</evidence>
<protein>
    <recommendedName>
        <fullName evidence="4">Leucine rich repeat containing 34</fullName>
    </recommendedName>
</protein>
<reference evidence="2" key="1">
    <citation type="submission" date="2022-11" db="UniProtKB">
        <authorList>
            <consortium name="EnsemblMetazoa"/>
        </authorList>
    </citation>
    <scope>IDENTIFICATION</scope>
</reference>
<dbReference type="InterPro" id="IPR001611">
    <property type="entry name" value="Leu-rich_rpt"/>
</dbReference>
<dbReference type="RefSeq" id="XP_038050962.1">
    <property type="nucleotide sequence ID" value="XM_038195034.1"/>
</dbReference>
<name>A0A913ZGP1_PATMI</name>
<dbReference type="AlphaFoldDB" id="A0A913ZGP1"/>
<dbReference type="InterPro" id="IPR032675">
    <property type="entry name" value="LRR_dom_sf"/>
</dbReference>
<dbReference type="GeneID" id="119724112"/>
<evidence type="ECO:0000313" key="3">
    <source>
        <dbReference type="Proteomes" id="UP000887568"/>
    </source>
</evidence>
<organism evidence="2 3">
    <name type="scientific">Patiria miniata</name>
    <name type="common">Bat star</name>
    <name type="synonym">Asterina miniata</name>
    <dbReference type="NCBI Taxonomy" id="46514"/>
    <lineage>
        <taxon>Eukaryota</taxon>
        <taxon>Metazoa</taxon>
        <taxon>Echinodermata</taxon>
        <taxon>Eleutherozoa</taxon>
        <taxon>Asterozoa</taxon>
        <taxon>Asteroidea</taxon>
        <taxon>Valvatacea</taxon>
        <taxon>Valvatida</taxon>
        <taxon>Asterinidae</taxon>
        <taxon>Patiria</taxon>
    </lineage>
</organism>
<dbReference type="Proteomes" id="UP000887568">
    <property type="component" value="Unplaced"/>
</dbReference>
<proteinExistence type="predicted"/>
<dbReference type="PANTHER" id="PTHR24111">
    <property type="entry name" value="LEUCINE-RICH REPEAT-CONTAINING PROTEIN 34"/>
    <property type="match status" value="1"/>
</dbReference>
<dbReference type="EnsemblMetazoa" id="XM_038195034.1">
    <property type="protein sequence ID" value="XP_038050962.1"/>
    <property type="gene ID" value="LOC119724112"/>
</dbReference>
<dbReference type="OMA" id="IKNCGMK"/>
<evidence type="ECO:0000256" key="1">
    <source>
        <dbReference type="ARBA" id="ARBA00022737"/>
    </source>
</evidence>
<keyword evidence="1" id="KW-0677">Repeat</keyword>
<dbReference type="InterPro" id="IPR052201">
    <property type="entry name" value="LRR-containing_regulator"/>
</dbReference>
<dbReference type="OrthoDB" id="272549at2759"/>
<dbReference type="PANTHER" id="PTHR24111:SF0">
    <property type="entry name" value="LEUCINE-RICH REPEAT-CONTAINING PROTEIN"/>
    <property type="match status" value="1"/>
</dbReference>
<dbReference type="SMART" id="SM00368">
    <property type="entry name" value="LRR_RI"/>
    <property type="match status" value="7"/>
</dbReference>
<sequence length="408" mass="45059">MSDPAGVLKRYEDVCEEMGVKPAPFIMKVLEKEKDDQITREKQKLDPKDNMDIVLRGNNYLLTNTRLTDSDALSLYKTLANNVYVTGLDLRYNNLTDEGAVHIGKLLEETCALRGLNLQSNDIGPAGAENIAKALQVNETLVSLKLNGNKIENKGGMHLAGCLQVNTALQELDIGDADLGTQSIIALATVLHHNSTLKALCVNRPLLFSQQEETTVHMSLMLKVNSTLKELHLQKCDIRDFGADRLVEALQHNIALTYLDLSCNRITRDGAKAFSKLLKLNTPLEILDLGFNRIEDDGAVSLSQALVSLNSNLKTLVITSNNIEATGLCAIARAMNTNTTLTSVFIWGNHLQELACVAFNGLMESGRLDIKDTDVKPYIVDGHVLLAELNHGIRRHYYWTPFYGSDAE</sequence>
<evidence type="ECO:0000313" key="2">
    <source>
        <dbReference type="EnsemblMetazoa" id="XP_038050962.1"/>
    </source>
</evidence>
<dbReference type="SUPFAM" id="SSF52047">
    <property type="entry name" value="RNI-like"/>
    <property type="match status" value="2"/>
</dbReference>
<keyword evidence="3" id="KW-1185">Reference proteome</keyword>